<proteinExistence type="predicted"/>
<evidence type="ECO:0000313" key="2">
    <source>
        <dbReference type="EMBL" id="SNR45093.1"/>
    </source>
</evidence>
<feature type="transmembrane region" description="Helical" evidence="1">
    <location>
        <begin position="6"/>
        <end position="27"/>
    </location>
</feature>
<organism evidence="2 3">
    <name type="scientific">Halorubrum vacuolatum</name>
    <name type="common">Natronobacterium vacuolatum</name>
    <dbReference type="NCBI Taxonomy" id="63740"/>
    <lineage>
        <taxon>Archaea</taxon>
        <taxon>Methanobacteriati</taxon>
        <taxon>Methanobacteriota</taxon>
        <taxon>Stenosarchaea group</taxon>
        <taxon>Halobacteria</taxon>
        <taxon>Halobacteriales</taxon>
        <taxon>Haloferacaceae</taxon>
        <taxon>Halorubrum</taxon>
    </lineage>
</organism>
<reference evidence="2 3" key="1">
    <citation type="submission" date="2017-06" db="EMBL/GenBank/DDBJ databases">
        <authorList>
            <person name="Kim H.J."/>
            <person name="Triplett B.A."/>
        </authorList>
    </citation>
    <scope>NUCLEOTIDE SEQUENCE [LARGE SCALE GENOMIC DNA]</scope>
    <source>
        <strain evidence="2 3">DSM 8800</strain>
    </source>
</reference>
<sequence length="111" mass="11384">MDPLAGTYVVTTTVLALAGGVLFAFAVSAYRESGRRSMAALMAGFGLIVAAAVGTPALWFAGTVANPVALLAVNTGLYAAATSLVAVSLVVYEPGTREFVIPESDLTKFQK</sequence>
<keyword evidence="1" id="KW-0472">Membrane</keyword>
<feature type="transmembrane region" description="Helical" evidence="1">
    <location>
        <begin position="68"/>
        <end position="92"/>
    </location>
</feature>
<keyword evidence="1" id="KW-1133">Transmembrane helix</keyword>
<keyword evidence="1" id="KW-0812">Transmembrane</keyword>
<dbReference type="EMBL" id="FZNQ01000007">
    <property type="protein sequence ID" value="SNR45093.1"/>
    <property type="molecule type" value="Genomic_DNA"/>
</dbReference>
<protein>
    <submittedName>
        <fullName evidence="2">Uncharacterized protein</fullName>
    </submittedName>
</protein>
<dbReference type="Proteomes" id="UP000198397">
    <property type="component" value="Unassembled WGS sequence"/>
</dbReference>
<dbReference type="RefSeq" id="WP_089384628.1">
    <property type="nucleotide sequence ID" value="NZ_FZNQ01000007.1"/>
</dbReference>
<feature type="transmembrane region" description="Helical" evidence="1">
    <location>
        <begin position="39"/>
        <end position="62"/>
    </location>
</feature>
<gene>
    <name evidence="2" type="ORF">SAMN06264855_10791</name>
</gene>
<accession>A0A238WFN1</accession>
<name>A0A238WFN1_HALVU</name>
<evidence type="ECO:0000313" key="3">
    <source>
        <dbReference type="Proteomes" id="UP000198397"/>
    </source>
</evidence>
<evidence type="ECO:0000256" key="1">
    <source>
        <dbReference type="SAM" id="Phobius"/>
    </source>
</evidence>
<dbReference type="AlphaFoldDB" id="A0A238WFN1"/>
<keyword evidence="3" id="KW-1185">Reference proteome</keyword>
<dbReference type="OrthoDB" id="329048at2157"/>